<evidence type="ECO:0000256" key="1">
    <source>
        <dbReference type="ARBA" id="ARBA00004651"/>
    </source>
</evidence>
<dbReference type="EMBL" id="AP025334">
    <property type="protein sequence ID" value="BDD50568.1"/>
    <property type="molecule type" value="Genomic_DNA"/>
</dbReference>
<dbReference type="InterPro" id="IPR025857">
    <property type="entry name" value="MacB_PCD"/>
</dbReference>
<name>A0ABM7VTW5_9ENTR</name>
<feature type="domain" description="MacB-like periplasmic core" evidence="10">
    <location>
        <begin position="75"/>
        <end position="260"/>
    </location>
</feature>
<keyword evidence="7 8" id="KW-0472">Membrane</keyword>
<dbReference type="Proteomes" id="UP001320460">
    <property type="component" value="Chromosome"/>
</dbReference>
<evidence type="ECO:0000256" key="2">
    <source>
        <dbReference type="ARBA" id="ARBA00005236"/>
    </source>
</evidence>
<keyword evidence="3" id="KW-0813">Transport</keyword>
<dbReference type="InterPro" id="IPR011925">
    <property type="entry name" value="LolCE_TM"/>
</dbReference>
<keyword evidence="6 8" id="KW-1133">Transmembrane helix</keyword>
<comment type="similarity">
    <text evidence="2">Belongs to the ABC-4 integral membrane protein family. LolC/E subfamily.</text>
</comment>
<organism evidence="11 12">
    <name type="scientific">Phytobacter diazotrophicus</name>
    <dbReference type="NCBI Taxonomy" id="395631"/>
    <lineage>
        <taxon>Bacteria</taxon>
        <taxon>Pseudomonadati</taxon>
        <taxon>Pseudomonadota</taxon>
        <taxon>Gammaproteobacteria</taxon>
        <taxon>Enterobacterales</taxon>
        <taxon>Enterobacteriaceae</taxon>
        <taxon>Phytobacter</taxon>
    </lineage>
</organism>
<accession>A0ABM7VTW5</accession>
<dbReference type="InterPro" id="IPR003838">
    <property type="entry name" value="ABC3_permease_C"/>
</dbReference>
<keyword evidence="5 8" id="KW-0812">Transmembrane</keyword>
<gene>
    <name evidence="11" type="ORF">PDTA9734_20550</name>
</gene>
<evidence type="ECO:0000313" key="11">
    <source>
        <dbReference type="EMBL" id="BDD50568.1"/>
    </source>
</evidence>
<evidence type="ECO:0000313" key="12">
    <source>
        <dbReference type="Proteomes" id="UP001320460"/>
    </source>
</evidence>
<dbReference type="PANTHER" id="PTHR30489:SF8">
    <property type="entry name" value="LIPOPROTEIN-RELEASING SYSTEM TRANSMEMBRANE PROTEIN LOLC"/>
    <property type="match status" value="1"/>
</dbReference>
<evidence type="ECO:0000259" key="9">
    <source>
        <dbReference type="Pfam" id="PF02687"/>
    </source>
</evidence>
<dbReference type="NCBIfam" id="NF008076">
    <property type="entry name" value="PRK10814.1"/>
    <property type="match status" value="1"/>
</dbReference>
<feature type="transmembrane region" description="Helical" evidence="8">
    <location>
        <begin position="317"/>
        <end position="338"/>
    </location>
</feature>
<evidence type="ECO:0000256" key="4">
    <source>
        <dbReference type="ARBA" id="ARBA00022475"/>
    </source>
</evidence>
<dbReference type="PANTHER" id="PTHR30489">
    <property type="entry name" value="LIPOPROTEIN-RELEASING SYSTEM TRANSMEMBRANE PROTEIN LOLE"/>
    <property type="match status" value="1"/>
</dbReference>
<evidence type="ECO:0000256" key="5">
    <source>
        <dbReference type="ARBA" id="ARBA00022692"/>
    </source>
</evidence>
<feature type="transmembrane region" description="Helical" evidence="8">
    <location>
        <begin position="414"/>
        <end position="433"/>
    </location>
</feature>
<keyword evidence="4" id="KW-1003">Cell membrane</keyword>
<evidence type="ECO:0000256" key="7">
    <source>
        <dbReference type="ARBA" id="ARBA00023136"/>
    </source>
</evidence>
<protein>
    <submittedName>
        <fullName evidence="11">Lipoprotein ABC transporter outer membrane-specific protein</fullName>
    </submittedName>
</protein>
<feature type="domain" description="ABC3 transporter permease C-terminal" evidence="9">
    <location>
        <begin position="318"/>
        <end position="440"/>
    </location>
</feature>
<comment type="subcellular location">
    <subcellularLocation>
        <location evidence="1">Cell membrane</location>
        <topology evidence="1">Multi-pass membrane protein</topology>
    </subcellularLocation>
</comment>
<keyword evidence="12" id="KW-1185">Reference proteome</keyword>
<dbReference type="InterPro" id="IPR051447">
    <property type="entry name" value="Lipoprotein-release_system"/>
</dbReference>
<proteinExistence type="inferred from homology"/>
<sequence>MRKSRATSNLIYRIFSCPLRCPLTVSLIYALRFRLYTSESANSNQTDFMYQPVTLFIGLRYMRGRAADRFGRFVSWLSTIGITLGVMALVTVLSVMNGFERELQNNILGLMPQAVITAQNGSINPEQLPANGLKLQGVNRIAPLSTGDVVLQSARSVAVGVMLGIDPAQTDPLTPYLVNVQQSSLEAGQYNVILGEGLAGQLGVNRGDQIRVMVPSASQFTPMGRLPSQRLFTVVGTFAASSEVDDYQMLVNIQDASRLMRYPAGNITGWRLWLDAPLQVDVLSQQTLPQGTKWQDWRERKGELFQAVRMEKNMMGLLLSLIIAVAAFNIITSLGLMVMEKQGEVAILQTQGLTPRQIMAVFMVQGASAGIIGALLGAGLGALLASQLNNLMPVIGAFLDGAALPVAIEPLQVVVIALVAMAIALLSTLYPSWRAAATQPAEALRYE</sequence>
<evidence type="ECO:0000256" key="8">
    <source>
        <dbReference type="SAM" id="Phobius"/>
    </source>
</evidence>
<dbReference type="Pfam" id="PF02687">
    <property type="entry name" value="FtsX"/>
    <property type="match status" value="1"/>
</dbReference>
<feature type="transmembrane region" description="Helical" evidence="8">
    <location>
        <begin position="358"/>
        <end position="384"/>
    </location>
</feature>
<evidence type="ECO:0000256" key="6">
    <source>
        <dbReference type="ARBA" id="ARBA00022989"/>
    </source>
</evidence>
<evidence type="ECO:0000259" key="10">
    <source>
        <dbReference type="Pfam" id="PF12704"/>
    </source>
</evidence>
<reference evidence="11 12" key="1">
    <citation type="submission" date="2021-12" db="EMBL/GenBank/DDBJ databases">
        <title>Complete genome sequence of Phytobacter diazotrophicus TA9734.</title>
        <authorList>
            <person name="Kubota H."/>
            <person name="Nakayama Y."/>
            <person name="Ariyoshi T."/>
        </authorList>
    </citation>
    <scope>NUCLEOTIDE SEQUENCE [LARGE SCALE GENOMIC DNA]</scope>
    <source>
        <strain evidence="11 12">TA9734</strain>
    </source>
</reference>
<dbReference type="NCBIfam" id="TIGR02212">
    <property type="entry name" value="lolCE"/>
    <property type="match status" value="1"/>
</dbReference>
<evidence type="ECO:0000256" key="3">
    <source>
        <dbReference type="ARBA" id="ARBA00022448"/>
    </source>
</evidence>
<feature type="transmembrane region" description="Helical" evidence="8">
    <location>
        <begin position="73"/>
        <end position="96"/>
    </location>
</feature>
<dbReference type="Pfam" id="PF12704">
    <property type="entry name" value="MacB_PCD"/>
    <property type="match status" value="1"/>
</dbReference>
<keyword evidence="11" id="KW-0449">Lipoprotein</keyword>